<evidence type="ECO:0000256" key="7">
    <source>
        <dbReference type="ARBA" id="ARBA00023004"/>
    </source>
</evidence>
<dbReference type="InterPro" id="IPR038266">
    <property type="entry name" value="NapC/NirT_cytc_sf"/>
</dbReference>
<evidence type="ECO:0000256" key="1">
    <source>
        <dbReference type="ARBA" id="ARBA00004196"/>
    </source>
</evidence>
<evidence type="ECO:0000256" key="2">
    <source>
        <dbReference type="ARBA" id="ARBA00022448"/>
    </source>
</evidence>
<accession>A0A942T129</accession>
<feature type="domain" description="NapC/NirT cytochrome c N-terminal" evidence="9">
    <location>
        <begin position="17"/>
        <end position="160"/>
    </location>
</feature>
<dbReference type="Proteomes" id="UP000677265">
    <property type="component" value="Unassembled WGS sequence"/>
</dbReference>
<reference evidence="10" key="1">
    <citation type="submission" date="2021-05" db="EMBL/GenBank/DDBJ databases">
        <title>Novel Bacillus species.</title>
        <authorList>
            <person name="Liu G."/>
        </authorList>
    </citation>
    <scope>NUCLEOTIDE SEQUENCE</scope>
    <source>
        <strain evidence="10 12">FJAT-50051</strain>
    </source>
</reference>
<keyword evidence="3" id="KW-0349">Heme</keyword>
<keyword evidence="6" id="KW-0249">Electron transport</keyword>
<comment type="subcellular location">
    <subcellularLocation>
        <location evidence="1">Cell envelope</location>
    </subcellularLocation>
</comment>
<dbReference type="EMBL" id="JAGYPE010000004">
    <property type="protein sequence ID" value="MBS4184199.1"/>
    <property type="molecule type" value="Genomic_DNA"/>
</dbReference>
<dbReference type="InterPro" id="IPR036280">
    <property type="entry name" value="Multihaem_cyt_sf"/>
</dbReference>
<dbReference type="AlphaFoldDB" id="A0A942T129"/>
<evidence type="ECO:0000256" key="8">
    <source>
        <dbReference type="SAM" id="Phobius"/>
    </source>
</evidence>
<comment type="caution">
    <text evidence="10">The sequence shown here is derived from an EMBL/GenBank/DDBJ whole genome shotgun (WGS) entry which is preliminary data.</text>
</comment>
<organism evidence="10">
    <name type="scientific">Neobacillus citreus</name>
    <dbReference type="NCBI Taxonomy" id="2833578"/>
    <lineage>
        <taxon>Bacteria</taxon>
        <taxon>Bacillati</taxon>
        <taxon>Bacillota</taxon>
        <taxon>Bacilli</taxon>
        <taxon>Bacillales</taxon>
        <taxon>Bacillaceae</taxon>
        <taxon>Neobacillus</taxon>
    </lineage>
</organism>
<keyword evidence="7" id="KW-0408">Iron</keyword>
<evidence type="ECO:0000313" key="11">
    <source>
        <dbReference type="EMBL" id="MCH6266557.1"/>
    </source>
</evidence>
<evidence type="ECO:0000313" key="12">
    <source>
        <dbReference type="Proteomes" id="UP000677265"/>
    </source>
</evidence>
<evidence type="ECO:0000259" key="9">
    <source>
        <dbReference type="Pfam" id="PF03264"/>
    </source>
</evidence>
<feature type="transmembrane region" description="Helical" evidence="8">
    <location>
        <begin position="21"/>
        <end position="40"/>
    </location>
</feature>
<dbReference type="RefSeq" id="WP_213144104.1">
    <property type="nucleotide sequence ID" value="NZ_JAGYPE020000022.1"/>
</dbReference>
<dbReference type="InterPro" id="IPR051829">
    <property type="entry name" value="Multiheme_Cytochr_ET"/>
</dbReference>
<keyword evidence="5" id="KW-0732">Signal</keyword>
<keyword evidence="2" id="KW-0813">Transport</keyword>
<evidence type="ECO:0000256" key="5">
    <source>
        <dbReference type="ARBA" id="ARBA00022729"/>
    </source>
</evidence>
<evidence type="ECO:0000256" key="3">
    <source>
        <dbReference type="ARBA" id="ARBA00022617"/>
    </source>
</evidence>
<keyword evidence="12" id="KW-1185">Reference proteome</keyword>
<evidence type="ECO:0000256" key="6">
    <source>
        <dbReference type="ARBA" id="ARBA00022982"/>
    </source>
</evidence>
<dbReference type="InterPro" id="IPR005126">
    <property type="entry name" value="NapC/NirT_cyt_c_N"/>
</dbReference>
<proteinExistence type="predicted"/>
<keyword evidence="8" id="KW-0812">Transmembrane</keyword>
<sequence length="388" mass="43911">MEEERNELPAPPKFRYKLFKYATLTVLFLAVFLGLGFTGLKATSSSKFCASCHEMKPEVYTWQASTHSEVDCTNCHTDPVFKKLAKDKSKDLVEQLKNHSSGTSATPIRMPKEVPDSACKACHDMSKRQVTASGDIIIPHDKHMEKEIECTQCHSGIAHGKIADRKMTYQTDLEKWAQETGKVAMSEMKFIRPDMDTCMECHKARKISTECKTCHSTGMVPKSHKNDEFAIKTHGVLASKELNKCNQCHKYMSKDKLEGFEEVSVLNKYLSTNSQSTQKNQYDYAKENTFCSDCHSKRPASHESGFISQHGELANKNQNICKACHNIQQTSTPNKNKVNCSSCHQSSHSKNNPRWRGNHKIPIAPDQKPSDYCYTCHVKDRCTSCHKN</sequence>
<dbReference type="GO" id="GO:0046872">
    <property type="term" value="F:metal ion binding"/>
    <property type="evidence" value="ECO:0007669"/>
    <property type="project" value="UniProtKB-KW"/>
</dbReference>
<gene>
    <name evidence="11" type="ORF">KHB02_013590</name>
    <name evidence="10" type="ORF">KHB02_22655</name>
</gene>
<dbReference type="Gene3D" id="1.10.3820.10">
    <property type="entry name" value="Di-heme elbow motif domain"/>
    <property type="match status" value="1"/>
</dbReference>
<evidence type="ECO:0000313" key="10">
    <source>
        <dbReference type="EMBL" id="MBS4184199.1"/>
    </source>
</evidence>
<keyword evidence="4" id="KW-0479">Metal-binding</keyword>
<dbReference type="SUPFAM" id="SSF48695">
    <property type="entry name" value="Multiheme cytochromes"/>
    <property type="match status" value="1"/>
</dbReference>
<keyword evidence="8" id="KW-0472">Membrane</keyword>
<dbReference type="PANTHER" id="PTHR35038">
    <property type="entry name" value="DISSIMILATORY SULFITE REDUCTASE SIRA"/>
    <property type="match status" value="1"/>
</dbReference>
<keyword evidence="8" id="KW-1133">Transmembrane helix</keyword>
<evidence type="ECO:0000256" key="4">
    <source>
        <dbReference type="ARBA" id="ARBA00022723"/>
    </source>
</evidence>
<name>A0A942T129_9BACI</name>
<protein>
    <submittedName>
        <fullName evidence="10">NapC/NirT family cytochrome c</fullName>
    </submittedName>
</protein>
<dbReference type="Pfam" id="PF03264">
    <property type="entry name" value="Cytochrom_NNT"/>
    <property type="match status" value="1"/>
</dbReference>
<dbReference type="EMBL" id="JAGYPE020000022">
    <property type="protein sequence ID" value="MCH6266557.1"/>
    <property type="molecule type" value="Genomic_DNA"/>
</dbReference>
<dbReference type="GO" id="GO:0030313">
    <property type="term" value="C:cell envelope"/>
    <property type="evidence" value="ECO:0007669"/>
    <property type="project" value="UniProtKB-SubCell"/>
</dbReference>